<dbReference type="AlphaFoldDB" id="A0A4U5MLQ7"/>
<proteinExistence type="predicted"/>
<dbReference type="Proteomes" id="UP000298663">
    <property type="component" value="Unassembled WGS sequence"/>
</dbReference>
<evidence type="ECO:0000256" key="1">
    <source>
        <dbReference type="SAM" id="MobiDB-lite"/>
    </source>
</evidence>
<evidence type="ECO:0000313" key="2">
    <source>
        <dbReference type="EMBL" id="TKR70398.1"/>
    </source>
</evidence>
<name>A0A4U5MLQ7_STECR</name>
<sequence length="142" mass="15518">MAFIFGGKTIGGIAFLVRGKTRFSLEGKRGPHVSACLTEDRVSVTAHKKWSPPERTHSPTDVPRWSLAQAAAELQCSSTSTSSLTRFRSPRSALRRTPSSEEVVSRRSRKSIRGPAKKTKLSGSKSRRSRSRAVPEPAGVRS</sequence>
<feature type="compositionally biased region" description="Low complexity" evidence="1">
    <location>
        <begin position="77"/>
        <end position="102"/>
    </location>
</feature>
<feature type="compositionally biased region" description="Basic residues" evidence="1">
    <location>
        <begin position="106"/>
        <end position="131"/>
    </location>
</feature>
<reference evidence="2 3" key="2">
    <citation type="journal article" date="2019" name="G3 (Bethesda)">
        <title>Hybrid Assembly of the Genome of the Entomopathogenic Nematode Steinernema carpocapsae Identifies the X-Chromosome.</title>
        <authorList>
            <person name="Serra L."/>
            <person name="Macchietto M."/>
            <person name="Macias-Munoz A."/>
            <person name="McGill C.J."/>
            <person name="Rodriguez I.M."/>
            <person name="Rodriguez B."/>
            <person name="Murad R."/>
            <person name="Mortazavi A."/>
        </authorList>
    </citation>
    <scope>NUCLEOTIDE SEQUENCE [LARGE SCALE GENOMIC DNA]</scope>
    <source>
        <strain evidence="2 3">ALL</strain>
    </source>
</reference>
<gene>
    <name evidence="2" type="ORF">L596_022432</name>
</gene>
<reference evidence="2 3" key="1">
    <citation type="journal article" date="2015" name="Genome Biol.">
        <title>Comparative genomics of Steinernema reveals deeply conserved gene regulatory networks.</title>
        <authorList>
            <person name="Dillman A.R."/>
            <person name="Macchietto M."/>
            <person name="Porter C.F."/>
            <person name="Rogers A."/>
            <person name="Williams B."/>
            <person name="Antoshechkin I."/>
            <person name="Lee M.M."/>
            <person name="Goodwin Z."/>
            <person name="Lu X."/>
            <person name="Lewis E.E."/>
            <person name="Goodrich-Blair H."/>
            <person name="Stock S.P."/>
            <person name="Adams B.J."/>
            <person name="Sternberg P.W."/>
            <person name="Mortazavi A."/>
        </authorList>
    </citation>
    <scope>NUCLEOTIDE SEQUENCE [LARGE SCALE GENOMIC DNA]</scope>
    <source>
        <strain evidence="2 3">ALL</strain>
    </source>
</reference>
<evidence type="ECO:0000313" key="3">
    <source>
        <dbReference type="Proteomes" id="UP000298663"/>
    </source>
</evidence>
<organism evidence="2 3">
    <name type="scientific">Steinernema carpocapsae</name>
    <name type="common">Entomopathogenic nematode</name>
    <dbReference type="NCBI Taxonomy" id="34508"/>
    <lineage>
        <taxon>Eukaryota</taxon>
        <taxon>Metazoa</taxon>
        <taxon>Ecdysozoa</taxon>
        <taxon>Nematoda</taxon>
        <taxon>Chromadorea</taxon>
        <taxon>Rhabditida</taxon>
        <taxon>Tylenchina</taxon>
        <taxon>Panagrolaimomorpha</taxon>
        <taxon>Strongyloidoidea</taxon>
        <taxon>Steinernematidae</taxon>
        <taxon>Steinernema</taxon>
    </lineage>
</organism>
<dbReference type="EMBL" id="AZBU02000007">
    <property type="protein sequence ID" value="TKR70398.1"/>
    <property type="molecule type" value="Genomic_DNA"/>
</dbReference>
<protein>
    <submittedName>
        <fullName evidence="2">Uncharacterized protein</fullName>
    </submittedName>
</protein>
<keyword evidence="3" id="KW-1185">Reference proteome</keyword>
<comment type="caution">
    <text evidence="2">The sequence shown here is derived from an EMBL/GenBank/DDBJ whole genome shotgun (WGS) entry which is preliminary data.</text>
</comment>
<feature type="region of interest" description="Disordered" evidence="1">
    <location>
        <begin position="76"/>
        <end position="142"/>
    </location>
</feature>
<accession>A0A4U5MLQ7</accession>
<feature type="region of interest" description="Disordered" evidence="1">
    <location>
        <begin position="44"/>
        <end position="63"/>
    </location>
</feature>